<protein>
    <submittedName>
        <fullName evidence="1">Uncharacterized protein</fullName>
    </submittedName>
</protein>
<dbReference type="EMBL" id="LT853701">
    <property type="protein sequence ID" value="SMQ54666.1"/>
    <property type="molecule type" value="Genomic_DNA"/>
</dbReference>
<reference evidence="1 2" key="1">
    <citation type="submission" date="2016-06" db="EMBL/GenBank/DDBJ databases">
        <authorList>
            <person name="Kjaerup R.B."/>
            <person name="Dalgaard T.S."/>
            <person name="Juul-Madsen H.R."/>
        </authorList>
    </citation>
    <scope>NUCLEOTIDE SEQUENCE [LARGE SCALE GENOMIC DNA]</scope>
</reference>
<organism evidence="1 2">
    <name type="scientific">Zymoseptoria tritici (strain ST99CH_3D7)</name>
    <dbReference type="NCBI Taxonomy" id="1276538"/>
    <lineage>
        <taxon>Eukaryota</taxon>
        <taxon>Fungi</taxon>
        <taxon>Dikarya</taxon>
        <taxon>Ascomycota</taxon>
        <taxon>Pezizomycotina</taxon>
        <taxon>Dothideomycetes</taxon>
        <taxon>Dothideomycetidae</taxon>
        <taxon>Mycosphaerellales</taxon>
        <taxon>Mycosphaerellaceae</taxon>
        <taxon>Zymoseptoria</taxon>
    </lineage>
</organism>
<gene>
    <name evidence="1" type="ORF">ZT3D7_G9821</name>
</gene>
<dbReference type="Proteomes" id="UP000215127">
    <property type="component" value="Chromosome 10"/>
</dbReference>
<keyword evidence="2" id="KW-1185">Reference proteome</keyword>
<sequence>MWSWRTDLGVRGDRFFAALAFAAFGVALNCLTSGSCIIAAGADALPTHDCASLPSSSADASLSVSSMLVLERSAATS</sequence>
<evidence type="ECO:0000313" key="2">
    <source>
        <dbReference type="Proteomes" id="UP000215127"/>
    </source>
</evidence>
<name>A0A1X7S4N7_ZYMT9</name>
<accession>A0A1X7S4N7</accession>
<evidence type="ECO:0000313" key="1">
    <source>
        <dbReference type="EMBL" id="SMQ54666.1"/>
    </source>
</evidence>
<dbReference type="AlphaFoldDB" id="A0A1X7S4N7"/>
<proteinExistence type="predicted"/>